<evidence type="ECO:0000259" key="2">
    <source>
        <dbReference type="PROSITE" id="PS50076"/>
    </source>
</evidence>
<dbReference type="GeneID" id="108683214"/>
<dbReference type="Pfam" id="PF00226">
    <property type="entry name" value="DnaJ"/>
    <property type="match status" value="1"/>
</dbReference>
<evidence type="ECO:0000256" key="1">
    <source>
        <dbReference type="ARBA" id="ARBA00023186"/>
    </source>
</evidence>
<dbReference type="Proteomes" id="UP000694843">
    <property type="component" value="Unplaced"/>
</dbReference>
<dbReference type="PRINTS" id="PR00625">
    <property type="entry name" value="JDOMAIN"/>
</dbReference>
<sequence length="148" mass="17564">MMSEENGHISWRKKGHNGPSFTFNIPADQIQAEYRSRAILHHPDKNPGNAEALRQFQLLQEAREVLMDPTSRALYDKWRSCGMAMPWHTWRNMQQRGQTMHWAAPTPPERMLHDAPTKEATPLHHEAEPRVWRRDTSHFLRKFRNYEI</sequence>
<reference evidence="4" key="1">
    <citation type="submission" date="2025-08" db="UniProtKB">
        <authorList>
            <consortium name="RefSeq"/>
        </authorList>
    </citation>
    <scope>IDENTIFICATION</scope>
    <source>
        <tissue evidence="4">Whole organism</tissue>
    </source>
</reference>
<dbReference type="PANTHER" id="PTHR44500">
    <property type="entry name" value="DNAJ HOMOLOG SUBFAMILY C MEMBER 12"/>
    <property type="match status" value="1"/>
</dbReference>
<feature type="domain" description="J" evidence="2">
    <location>
        <begin position="14"/>
        <end position="79"/>
    </location>
</feature>
<dbReference type="PROSITE" id="PS50076">
    <property type="entry name" value="DNAJ_2"/>
    <property type="match status" value="1"/>
</dbReference>
<gene>
    <name evidence="4" type="primary">LOC108683214</name>
</gene>
<dbReference type="AlphaFoldDB" id="A0A979FMY9"/>
<accession>A0A979FMY9</accession>
<proteinExistence type="predicted"/>
<name>A0A979FMY9_HYAAZ</name>
<dbReference type="RefSeq" id="XP_047738409.1">
    <property type="nucleotide sequence ID" value="XM_047882453.1"/>
</dbReference>
<evidence type="ECO:0000313" key="3">
    <source>
        <dbReference type="Proteomes" id="UP000694843"/>
    </source>
</evidence>
<keyword evidence="1" id="KW-0143">Chaperone</keyword>
<protein>
    <submittedName>
        <fullName evidence="4">J domain-containing protein isoform X2</fullName>
    </submittedName>
</protein>
<dbReference type="InterPro" id="IPR036869">
    <property type="entry name" value="J_dom_sf"/>
</dbReference>
<organism evidence="3 4">
    <name type="scientific">Hyalella azteca</name>
    <name type="common">Amphipod</name>
    <dbReference type="NCBI Taxonomy" id="294128"/>
    <lineage>
        <taxon>Eukaryota</taxon>
        <taxon>Metazoa</taxon>
        <taxon>Ecdysozoa</taxon>
        <taxon>Arthropoda</taxon>
        <taxon>Crustacea</taxon>
        <taxon>Multicrustacea</taxon>
        <taxon>Malacostraca</taxon>
        <taxon>Eumalacostraca</taxon>
        <taxon>Peracarida</taxon>
        <taxon>Amphipoda</taxon>
        <taxon>Senticaudata</taxon>
        <taxon>Talitrida</taxon>
        <taxon>Talitroidea</taxon>
        <taxon>Hyalellidae</taxon>
        <taxon>Hyalella</taxon>
    </lineage>
</organism>
<dbReference type="SUPFAM" id="SSF46565">
    <property type="entry name" value="Chaperone J-domain"/>
    <property type="match status" value="1"/>
</dbReference>
<dbReference type="PANTHER" id="PTHR44500:SF1">
    <property type="entry name" value="DNAJ HOMOLOG SUBFAMILY C MEMBER 12"/>
    <property type="match status" value="1"/>
</dbReference>
<dbReference type="SMART" id="SM00271">
    <property type="entry name" value="DnaJ"/>
    <property type="match status" value="1"/>
</dbReference>
<dbReference type="Gene3D" id="1.10.287.110">
    <property type="entry name" value="DnaJ domain"/>
    <property type="match status" value="1"/>
</dbReference>
<evidence type="ECO:0000313" key="4">
    <source>
        <dbReference type="RefSeq" id="XP_047738409.1"/>
    </source>
</evidence>
<dbReference type="CDD" id="cd06257">
    <property type="entry name" value="DnaJ"/>
    <property type="match status" value="1"/>
</dbReference>
<keyword evidence="3" id="KW-1185">Reference proteome</keyword>
<dbReference type="GO" id="GO:0005737">
    <property type="term" value="C:cytoplasm"/>
    <property type="evidence" value="ECO:0007669"/>
    <property type="project" value="TreeGrafter"/>
</dbReference>
<dbReference type="InterPro" id="IPR001623">
    <property type="entry name" value="DnaJ_domain"/>
</dbReference>
<dbReference type="CTD" id="43630"/>
<dbReference type="InterPro" id="IPR029827">
    <property type="entry name" value="JDP1-like"/>
</dbReference>